<evidence type="ECO:0000313" key="5">
    <source>
        <dbReference type="EMBL" id="EGB05869.1"/>
    </source>
</evidence>
<dbReference type="OrthoDB" id="18781at2759"/>
<dbReference type="SMART" id="SM00487">
    <property type="entry name" value="DEXDc"/>
    <property type="match status" value="1"/>
</dbReference>
<keyword evidence="2" id="KW-0067">ATP-binding</keyword>
<feature type="non-terminal residue" evidence="5">
    <location>
        <position position="723"/>
    </location>
</feature>
<reference evidence="5 6" key="1">
    <citation type="journal article" date="2011" name="Proc. Natl. Acad. Sci. U.S.A.">
        <title>Niche of harmful alga Aureococcus anophagefferens revealed through ecogenomics.</title>
        <authorList>
            <person name="Gobler C.J."/>
            <person name="Berry D.L."/>
            <person name="Dyhrman S.T."/>
            <person name="Wilhelm S.W."/>
            <person name="Salamov A."/>
            <person name="Lobanov A.V."/>
            <person name="Zhang Y."/>
            <person name="Collier J.L."/>
            <person name="Wurch L.L."/>
            <person name="Kustka A.B."/>
            <person name="Dill B.D."/>
            <person name="Shah M."/>
            <person name="VerBerkmoes N.C."/>
            <person name="Kuo A."/>
            <person name="Terry A."/>
            <person name="Pangilinan J."/>
            <person name="Lindquist E.A."/>
            <person name="Lucas S."/>
            <person name="Paulsen I.T."/>
            <person name="Hattenrath-Lehmann T.K."/>
            <person name="Talmage S.C."/>
            <person name="Walker E.A."/>
            <person name="Koch F."/>
            <person name="Burson A.M."/>
            <person name="Marcoval M.A."/>
            <person name="Tang Y.Z."/>
            <person name="Lecleir G.R."/>
            <person name="Coyne K.J."/>
            <person name="Berg G.M."/>
            <person name="Bertrand E.M."/>
            <person name="Saito M.A."/>
            <person name="Gladyshev V.N."/>
            <person name="Grigoriev I.V."/>
        </authorList>
    </citation>
    <scope>NUCLEOTIDE SEQUENCE [LARGE SCALE GENOMIC DNA]</scope>
    <source>
        <strain evidence="6">CCMP 1984</strain>
    </source>
</reference>
<evidence type="ECO:0000256" key="1">
    <source>
        <dbReference type="ARBA" id="ARBA00022741"/>
    </source>
</evidence>
<dbReference type="GO" id="GO:0005634">
    <property type="term" value="C:nucleus"/>
    <property type="evidence" value="ECO:0007669"/>
    <property type="project" value="TreeGrafter"/>
</dbReference>
<dbReference type="GeneID" id="20217978"/>
<dbReference type="GO" id="GO:0036297">
    <property type="term" value="P:interstrand cross-link repair"/>
    <property type="evidence" value="ECO:0007669"/>
    <property type="project" value="TreeGrafter"/>
</dbReference>
<dbReference type="SUPFAM" id="SSF52540">
    <property type="entry name" value="P-loop containing nucleoside triphosphate hydrolases"/>
    <property type="match status" value="1"/>
</dbReference>
<feature type="domain" description="Helicase ATP-binding" evidence="3">
    <location>
        <begin position="46"/>
        <end position="222"/>
    </location>
</feature>
<dbReference type="CDD" id="cd17923">
    <property type="entry name" value="DEXHc_Hrq1-like"/>
    <property type="match status" value="1"/>
</dbReference>
<dbReference type="GO" id="GO:0005524">
    <property type="term" value="F:ATP binding"/>
    <property type="evidence" value="ECO:0007669"/>
    <property type="project" value="UniProtKB-KW"/>
</dbReference>
<dbReference type="RefSeq" id="XP_009039413.1">
    <property type="nucleotide sequence ID" value="XM_009041165.1"/>
</dbReference>
<evidence type="ECO:0000256" key="2">
    <source>
        <dbReference type="ARBA" id="ARBA00022840"/>
    </source>
</evidence>
<dbReference type="Pfam" id="PF00271">
    <property type="entry name" value="Helicase_C"/>
    <property type="match status" value="1"/>
</dbReference>
<dbReference type="OMA" id="GAVHLHQ"/>
<name>F0YGB8_AURAN</name>
<dbReference type="Pfam" id="PF09369">
    <property type="entry name" value="MZB"/>
    <property type="match status" value="1"/>
</dbReference>
<evidence type="ECO:0000259" key="4">
    <source>
        <dbReference type="PROSITE" id="PS51194"/>
    </source>
</evidence>
<dbReference type="InParanoid" id="F0YGB8"/>
<dbReference type="GO" id="GO:0003676">
    <property type="term" value="F:nucleic acid binding"/>
    <property type="evidence" value="ECO:0007669"/>
    <property type="project" value="InterPro"/>
</dbReference>
<dbReference type="eggNOG" id="KOG4150">
    <property type="taxonomic scope" value="Eukaryota"/>
</dbReference>
<dbReference type="InterPro" id="IPR027417">
    <property type="entry name" value="P-loop_NTPase"/>
</dbReference>
<keyword evidence="1" id="KW-0547">Nucleotide-binding</keyword>
<accession>F0YGB8</accession>
<protein>
    <submittedName>
        <fullName evidence="5">Uncharacterized protein</fullName>
    </submittedName>
</protein>
<dbReference type="EMBL" id="GL833138">
    <property type="protein sequence ID" value="EGB05869.1"/>
    <property type="molecule type" value="Genomic_DNA"/>
</dbReference>
<dbReference type="CDD" id="cd18797">
    <property type="entry name" value="SF2_C_Hrq"/>
    <property type="match status" value="1"/>
</dbReference>
<gene>
    <name evidence="5" type="ORF">AURANDRAFT_10212</name>
</gene>
<organism evidence="6">
    <name type="scientific">Aureococcus anophagefferens</name>
    <name type="common">Harmful bloom alga</name>
    <dbReference type="NCBI Taxonomy" id="44056"/>
    <lineage>
        <taxon>Eukaryota</taxon>
        <taxon>Sar</taxon>
        <taxon>Stramenopiles</taxon>
        <taxon>Ochrophyta</taxon>
        <taxon>Pelagophyceae</taxon>
        <taxon>Pelagomonadales</taxon>
        <taxon>Pelagomonadaceae</taxon>
        <taxon>Aureococcus</taxon>
    </lineage>
</organism>
<dbReference type="InterPro" id="IPR011545">
    <property type="entry name" value="DEAD/DEAH_box_helicase_dom"/>
</dbReference>
<dbReference type="Proteomes" id="UP000002729">
    <property type="component" value="Unassembled WGS sequence"/>
</dbReference>
<dbReference type="InterPro" id="IPR001650">
    <property type="entry name" value="Helicase_C-like"/>
</dbReference>
<dbReference type="GO" id="GO:0006289">
    <property type="term" value="P:nucleotide-excision repair"/>
    <property type="evidence" value="ECO:0007669"/>
    <property type="project" value="TreeGrafter"/>
</dbReference>
<keyword evidence="6" id="KW-1185">Reference proteome</keyword>
<dbReference type="KEGG" id="aaf:AURANDRAFT_10212"/>
<evidence type="ECO:0000259" key="3">
    <source>
        <dbReference type="PROSITE" id="PS51192"/>
    </source>
</evidence>
<dbReference type="PANTHER" id="PTHR47957:SF3">
    <property type="entry name" value="ATP-DEPENDENT HELICASE HRQ1"/>
    <property type="match status" value="1"/>
</dbReference>
<dbReference type="PANTHER" id="PTHR47957">
    <property type="entry name" value="ATP-DEPENDENT HELICASE HRQ1"/>
    <property type="match status" value="1"/>
</dbReference>
<feature type="non-terminal residue" evidence="5">
    <location>
        <position position="1"/>
    </location>
</feature>
<dbReference type="InterPro" id="IPR018973">
    <property type="entry name" value="MZB"/>
</dbReference>
<dbReference type="Pfam" id="PF00270">
    <property type="entry name" value="DEAD"/>
    <property type="match status" value="1"/>
</dbReference>
<dbReference type="Gene3D" id="3.40.50.300">
    <property type="entry name" value="P-loop containing nucleotide triphosphate hydrolases"/>
    <property type="match status" value="2"/>
</dbReference>
<feature type="domain" description="Helicase C-terminal" evidence="4">
    <location>
        <begin position="262"/>
        <end position="420"/>
    </location>
</feature>
<dbReference type="AlphaFoldDB" id="F0YGB8"/>
<dbReference type="PROSITE" id="PS51192">
    <property type="entry name" value="HELICASE_ATP_BIND_1"/>
    <property type="match status" value="1"/>
</dbReference>
<dbReference type="GO" id="GO:0043138">
    <property type="term" value="F:3'-5' DNA helicase activity"/>
    <property type="evidence" value="ECO:0007669"/>
    <property type="project" value="TreeGrafter"/>
</dbReference>
<evidence type="ECO:0000313" key="6">
    <source>
        <dbReference type="Proteomes" id="UP000002729"/>
    </source>
</evidence>
<dbReference type="InterPro" id="IPR014001">
    <property type="entry name" value="Helicase_ATP-bd"/>
</dbReference>
<proteinExistence type="predicted"/>
<dbReference type="SMART" id="SM00490">
    <property type="entry name" value="HELICc"/>
    <property type="match status" value="1"/>
</dbReference>
<sequence>YEGQIAHVETVPARAATFGALQSKLPAALAAATAGRRLWSHQALAVDAALGGHHVMLATGTASGKSLAFTLPAVAAALERRERSLFLFPTKALAQDQVASLRELLEPLGLACATLDGDTPRDDRATIAAAPPAVVVTNPDMIHATLLPGAGGEWRRLLEDVTSVVVDEAHVYVGAFGTHVAAVLRRLSRALGGAARFFCCSATIANPREHAARLLPPGGGRDIVVVDGDGSPRGAKQVIVWNPPHKPRADAAAAKRPRTSRDAWRLFAALVEGGTRTLAFGRTRKLVELVLGYAKERLEAGRAPELAARVAAYRGGYRKEDRRRIERGLFGGGLAGVVATNALELGVDVGDLDATVHLGHPGSIASLWQQAGRAGRDANSTSAAIVVCWDSPIDQHFARCGGDLLKRPMEPAALQVANESVLADQLVCAAAEAPLEARDRPFFALACGCGGGDCGAYDRALTMRKADRSLREAPGGGWAAAPHAADHARAVSLRVVDPVTFSVKCGGAVVDEVPYSRAFYELYEGAVYLIQAAPYLVTRLDVMTHEATVKRLGACDYITSSSRNHTDVDPEKVLRSNREVRTGVVHVSSKVWGYRKVCKKTLRILSMHEFSLPNLEFTTRATRALDAIAARRLDARAGLHALNHALLALAPLFVLCDPGDVATEHVYPFQTRPRPFRAIVYDARPGGLGVAEELYHRMGALLREARTLLACPCGLATGCPACL</sequence>
<dbReference type="PROSITE" id="PS51194">
    <property type="entry name" value="HELICASE_CTER"/>
    <property type="match status" value="1"/>
</dbReference>